<dbReference type="Proteomes" id="UP000799777">
    <property type="component" value="Unassembled WGS sequence"/>
</dbReference>
<dbReference type="OrthoDB" id="5386682at2759"/>
<protein>
    <submittedName>
        <fullName evidence="1">Uncharacterized protein</fullName>
    </submittedName>
</protein>
<dbReference type="AlphaFoldDB" id="A0A9P4HIM6"/>
<evidence type="ECO:0000313" key="2">
    <source>
        <dbReference type="Proteomes" id="UP000799777"/>
    </source>
</evidence>
<dbReference type="Pfam" id="PF26639">
    <property type="entry name" value="Het-6_barrel"/>
    <property type="match status" value="1"/>
</dbReference>
<organism evidence="1 2">
    <name type="scientific">Setomelanomma holmii</name>
    <dbReference type="NCBI Taxonomy" id="210430"/>
    <lineage>
        <taxon>Eukaryota</taxon>
        <taxon>Fungi</taxon>
        <taxon>Dikarya</taxon>
        <taxon>Ascomycota</taxon>
        <taxon>Pezizomycotina</taxon>
        <taxon>Dothideomycetes</taxon>
        <taxon>Pleosporomycetidae</taxon>
        <taxon>Pleosporales</taxon>
        <taxon>Pleosporineae</taxon>
        <taxon>Phaeosphaeriaceae</taxon>
        <taxon>Setomelanomma</taxon>
    </lineage>
</organism>
<keyword evidence="2" id="KW-1185">Reference proteome</keyword>
<reference evidence="1" key="1">
    <citation type="journal article" date="2020" name="Stud. Mycol.">
        <title>101 Dothideomycetes genomes: a test case for predicting lifestyles and emergence of pathogens.</title>
        <authorList>
            <person name="Haridas S."/>
            <person name="Albert R."/>
            <person name="Binder M."/>
            <person name="Bloem J."/>
            <person name="Labutti K."/>
            <person name="Salamov A."/>
            <person name="Andreopoulos B."/>
            <person name="Baker S."/>
            <person name="Barry K."/>
            <person name="Bills G."/>
            <person name="Bluhm B."/>
            <person name="Cannon C."/>
            <person name="Castanera R."/>
            <person name="Culley D."/>
            <person name="Daum C."/>
            <person name="Ezra D."/>
            <person name="Gonzalez J."/>
            <person name="Henrissat B."/>
            <person name="Kuo A."/>
            <person name="Liang C."/>
            <person name="Lipzen A."/>
            <person name="Lutzoni F."/>
            <person name="Magnuson J."/>
            <person name="Mondo S."/>
            <person name="Nolan M."/>
            <person name="Ohm R."/>
            <person name="Pangilinan J."/>
            <person name="Park H.-J."/>
            <person name="Ramirez L."/>
            <person name="Alfaro M."/>
            <person name="Sun H."/>
            <person name="Tritt A."/>
            <person name="Yoshinaga Y."/>
            <person name="Zwiers L.-H."/>
            <person name="Turgeon B."/>
            <person name="Goodwin S."/>
            <person name="Spatafora J."/>
            <person name="Crous P."/>
            <person name="Grigoriev I."/>
        </authorList>
    </citation>
    <scope>NUCLEOTIDE SEQUENCE</scope>
    <source>
        <strain evidence="1">CBS 110217</strain>
    </source>
</reference>
<sequence>MGDSEGKAPLAVNYGKTVGQVYGDAVECAVRQTMDLSILALVKHGQRHELDSGFPSFLPRWDLPGWIGPIFSKGGVALAGRSLKFSTSIFDLADTLALSGITFDQVTVVSHDLTIHLQPDGVTGPLSIFDGDDEQQDKLTALLQELTALICEDRAITNSISVSDSYKLSAIAVAAAFTEDITFGAAFEEKAEENNNSRDTSWEYIAAIVGDRRRFFRTTRGYVGQGPGCMQSGDLMAVLDDANAPLVLRPLAGDKEEHAFMGECYVYDIMSGEIVQMLGQDGFREKEFVLR</sequence>
<proteinExistence type="predicted"/>
<dbReference type="InterPro" id="IPR052895">
    <property type="entry name" value="HetReg/Transcr_Mod"/>
</dbReference>
<dbReference type="PANTHER" id="PTHR24148">
    <property type="entry name" value="ANKYRIN REPEAT DOMAIN-CONTAINING PROTEIN 39 HOMOLOG-RELATED"/>
    <property type="match status" value="1"/>
</dbReference>
<evidence type="ECO:0000313" key="1">
    <source>
        <dbReference type="EMBL" id="KAF2035258.1"/>
    </source>
</evidence>
<dbReference type="PANTHER" id="PTHR24148:SF64">
    <property type="entry name" value="HETEROKARYON INCOMPATIBILITY DOMAIN-CONTAINING PROTEIN"/>
    <property type="match status" value="1"/>
</dbReference>
<name>A0A9P4HIM6_9PLEO</name>
<dbReference type="EMBL" id="ML978158">
    <property type="protein sequence ID" value="KAF2035258.1"/>
    <property type="molecule type" value="Genomic_DNA"/>
</dbReference>
<gene>
    <name evidence="1" type="ORF">EK21DRAFT_84876</name>
</gene>
<comment type="caution">
    <text evidence="1">The sequence shown here is derived from an EMBL/GenBank/DDBJ whole genome shotgun (WGS) entry which is preliminary data.</text>
</comment>
<accession>A0A9P4HIM6</accession>